<comment type="similarity">
    <text evidence="1">Belongs to the VgrG protein family.</text>
</comment>
<reference evidence="6 7" key="1">
    <citation type="submission" date="2019-09" db="EMBL/GenBank/DDBJ databases">
        <title>Draft genome sequences of 48 bacterial type strains from the CCUG.</title>
        <authorList>
            <person name="Tunovic T."/>
            <person name="Pineiro-Iglesias B."/>
            <person name="Unosson C."/>
            <person name="Inganas E."/>
            <person name="Ohlen M."/>
            <person name="Cardew S."/>
            <person name="Jensie-Markopoulos S."/>
            <person name="Salva-Serra F."/>
            <person name="Jaen-Luchoro D."/>
            <person name="Karlsson R."/>
            <person name="Svensson-Stadler L."/>
            <person name="Chun J."/>
            <person name="Moore E."/>
        </authorList>
    </citation>
    <scope>NUCLEOTIDE SEQUENCE [LARGE SCALE GENOMIC DNA]</scope>
    <source>
        <strain evidence="6 7">CCUG 65687</strain>
    </source>
</reference>
<dbReference type="SUPFAM" id="SSF69255">
    <property type="entry name" value="gp5 N-terminal domain-like"/>
    <property type="match status" value="1"/>
</dbReference>
<dbReference type="Pfam" id="PF05954">
    <property type="entry name" value="Phage_GPD"/>
    <property type="match status" value="1"/>
</dbReference>
<evidence type="ECO:0000313" key="7">
    <source>
        <dbReference type="Proteomes" id="UP000473571"/>
    </source>
</evidence>
<evidence type="ECO:0000256" key="2">
    <source>
        <dbReference type="SAM" id="MobiDB-lite"/>
    </source>
</evidence>
<evidence type="ECO:0000256" key="1">
    <source>
        <dbReference type="ARBA" id="ARBA00005558"/>
    </source>
</evidence>
<dbReference type="Pfam" id="PF13296">
    <property type="entry name" value="T6SS_Vgr"/>
    <property type="match status" value="1"/>
</dbReference>
<dbReference type="Proteomes" id="UP000473571">
    <property type="component" value="Unassembled WGS sequence"/>
</dbReference>
<gene>
    <name evidence="6" type="ORF">F7R13_07865</name>
</gene>
<proteinExistence type="inferred from homology"/>
<evidence type="ECO:0000259" key="5">
    <source>
        <dbReference type="Pfam" id="PF13296"/>
    </source>
</evidence>
<dbReference type="InterPro" id="IPR006531">
    <property type="entry name" value="Gp5/Vgr_OB"/>
</dbReference>
<dbReference type="InterPro" id="IPR037026">
    <property type="entry name" value="Vgr_OB-fold_dom_sf"/>
</dbReference>
<evidence type="ECO:0000259" key="4">
    <source>
        <dbReference type="Pfam" id="PF10106"/>
    </source>
</evidence>
<feature type="domain" description="Putative type VI secretion system Rhs element associated Vgr" evidence="5">
    <location>
        <begin position="556"/>
        <end position="659"/>
    </location>
</feature>
<dbReference type="InterPro" id="IPR017847">
    <property type="entry name" value="T6SS_RhsGE_Vgr_subset"/>
</dbReference>
<evidence type="ECO:0000259" key="3">
    <source>
        <dbReference type="Pfam" id="PF04717"/>
    </source>
</evidence>
<dbReference type="AlphaFoldDB" id="A0A6L3NJM5"/>
<protein>
    <submittedName>
        <fullName evidence="6">Type VI secretion system tip protein VgrG</fullName>
    </submittedName>
</protein>
<dbReference type="Pfam" id="PF04717">
    <property type="entry name" value="Phage_base_V"/>
    <property type="match status" value="1"/>
</dbReference>
<dbReference type="SUPFAM" id="SSF69279">
    <property type="entry name" value="Phage tail proteins"/>
    <property type="match status" value="2"/>
</dbReference>
<dbReference type="InterPro" id="IPR018769">
    <property type="entry name" value="VgrG2_DUF2345"/>
</dbReference>
<organism evidence="6 7">
    <name type="scientific">Burkholderia territorii</name>
    <dbReference type="NCBI Taxonomy" id="1503055"/>
    <lineage>
        <taxon>Bacteria</taxon>
        <taxon>Pseudomonadati</taxon>
        <taxon>Pseudomonadota</taxon>
        <taxon>Betaproteobacteria</taxon>
        <taxon>Burkholderiales</taxon>
        <taxon>Burkholderiaceae</taxon>
        <taxon>Burkholderia</taxon>
        <taxon>Burkholderia cepacia complex</taxon>
    </lineage>
</organism>
<evidence type="ECO:0000313" key="6">
    <source>
        <dbReference type="EMBL" id="KAB0684641.1"/>
    </source>
</evidence>
<name>A0A6L3NJM5_9BURK</name>
<dbReference type="RefSeq" id="WP_151004249.1">
    <property type="nucleotide sequence ID" value="NZ_CABVPO010000013.1"/>
</dbReference>
<dbReference type="InterPro" id="IPR006533">
    <property type="entry name" value="T6SS_Vgr_RhsGE"/>
</dbReference>
<dbReference type="Gene3D" id="2.40.50.230">
    <property type="entry name" value="Gp5 N-terminal domain"/>
    <property type="match status" value="1"/>
</dbReference>
<dbReference type="Pfam" id="PF10106">
    <property type="entry name" value="DUF2345"/>
    <property type="match status" value="1"/>
</dbReference>
<comment type="caution">
    <text evidence="6">The sequence shown here is derived from an EMBL/GenBank/DDBJ whole genome shotgun (WGS) entry which is preliminary data.</text>
</comment>
<feature type="domain" description="DUF2345" evidence="4">
    <location>
        <begin position="699"/>
        <end position="848"/>
    </location>
</feature>
<dbReference type="Gene3D" id="2.30.110.50">
    <property type="match status" value="1"/>
</dbReference>
<dbReference type="InterPro" id="IPR028244">
    <property type="entry name" value="T6SS_Rhs_Vgr_dom"/>
</dbReference>
<sequence length="926" mass="101901">MEARASSVGELSSSGLFDAFHRGILQNDRLLKLDTPLGANTLVALRAEGYAKIGRDYRWTIDVASMRTDLALLSLMHQPVTLWIQQETAPFAESTYLPVHGFVHRIGMLGADGGLAVYQLKISSALHFLGHTRDDHFWLEKDAREILANVFDRYPQLQGLYRFDTVSTPRVRSYCRQAESDLNFVHRLLEDEGWYFYWEHATTQSGVPPKTTLVIVDRLSSLPQPKDATYTRGNASNESNGVAQWAAIQTLQSVRYTTRSFDYKRPNYDFEAVSEIESTTYEIEQRRQRETQSIPTVPMEVFESTPYGYPTTDAGGSRAQLYTQAWDAQALRYAAVAGLRWIDAGRRFVLHDHPRHSNPDAKHREFVAIEARWLVENNVPIARQGTAFPHSLQRRVSDAKAVRGSDFQSPPHPADGETGFFVVDVEAQPTTIEYRSPFEHRKPIMHIEHAIVVAPEGEEAWADESNRIRVRHAWDRQSPAGAFNTSPLLLSLQSDTGNSYGSVHVPRAGEWVAISHWGGDCDRPFVLGRLNGGTTPPPWHTNVLLSGFQSSGFGGTGAFNSFVHDDSTNQGATRLTSFTGSSYSSFHQGYLISQDRNKRGRYLGAGFQIHTDDYGAVRANRGLYLSTHAKAHDAEQLDVVEARDQLTRSGMLVESLSSASATAQAESLEGSQDTLKAVAKATEHPISGQTSGGRTDGGGTGEANGFATPMIMMATPADIGLTSRQSTSIAADRHINLTSGEHTHLATGKSLIVAAAEKISLFVQKAGMKLFAAKGKVEIAAQNDALSLFADRDVTVTSNQGRVVIEAKQELILKCGGSYIRITAEGIEDGSRGPRTIKSASFSRQGPSSIAEHMNSLPKTAFNDPYVLRHSITGEVLKNHPYEFVRSDGTVIKGVTDELGKTSVQKNVDVETMIVRVLPRTLNDVG</sequence>
<dbReference type="Gene3D" id="3.55.50.10">
    <property type="entry name" value="Baseplate protein-like domains"/>
    <property type="match status" value="1"/>
</dbReference>
<feature type="compositionally biased region" description="Gly residues" evidence="2">
    <location>
        <begin position="690"/>
        <end position="702"/>
    </location>
</feature>
<feature type="region of interest" description="Disordered" evidence="2">
    <location>
        <begin position="679"/>
        <end position="706"/>
    </location>
</feature>
<dbReference type="NCBIfam" id="TIGR01646">
    <property type="entry name" value="vgr_GE"/>
    <property type="match status" value="1"/>
</dbReference>
<accession>A0A6L3NJM5</accession>
<dbReference type="NCBIfam" id="TIGR03361">
    <property type="entry name" value="VI_Rhs_Vgr"/>
    <property type="match status" value="1"/>
</dbReference>
<feature type="domain" description="Gp5/Type VI secretion system Vgr protein OB-fold" evidence="3">
    <location>
        <begin position="462"/>
        <end position="529"/>
    </location>
</feature>
<dbReference type="Gene3D" id="4.10.220.110">
    <property type="match status" value="1"/>
</dbReference>
<dbReference type="EMBL" id="VZOL01000058">
    <property type="protein sequence ID" value="KAB0684641.1"/>
    <property type="molecule type" value="Genomic_DNA"/>
</dbReference>